<dbReference type="InterPro" id="IPR038765">
    <property type="entry name" value="Papain-like_cys_pep_sf"/>
</dbReference>
<evidence type="ECO:0000313" key="4">
    <source>
        <dbReference type="Proteomes" id="UP000626092"/>
    </source>
</evidence>
<dbReference type="EMBL" id="WJXA01000004">
    <property type="protein sequence ID" value="KAF7146145.1"/>
    <property type="molecule type" value="Genomic_DNA"/>
</dbReference>
<dbReference type="PANTHER" id="PTHR12411">
    <property type="entry name" value="CYSTEINE PROTEASE FAMILY C1-RELATED"/>
    <property type="match status" value="1"/>
</dbReference>
<sequence>METVEMENGFAHPREIIPPPINQGVIGSCSAVATGQCLSATVQMKFGGSHDPARRTSVQELTNETQEAFPNDCYRAVPGEGGFRGFPPEAAFEYIKQYGVAVEANHPYCGQRTSTPTPPDSPRIWIQDYTVKRRRLPGTDSLDLDIQPIIRQQPIVGVLTAYESLGPHREGVYQGAKDDDDAKTARGHAVVIFGYGTENGQDYYRIQNTWGLEWGDNGIAKVSAHLFIYFVYPDLEGISIQGSCSAVATGQCLSATVQMKFGGPQDPARRPSVQELIDKTQEAFPHDCYSAVPGEGGFRAFPPKTAFEYIKQCGVTVEADHPYCGQRTSTPTPPDSPRIRIQDYTVIRRKPPGTYSPDFDIRPIICQQPIVGVLTAYDSLDLHRKNLERGVHEENREMKSSNGSSFPFLLLTDLSCQRKMLAATFDFFDADGLHMTFVFCNHLWRRTLALVTGDWSCSAVATGQCLSATVQMKFGGPHDPARRTSMQELTDKTQEAFPNDCYKAVPGEGGFR</sequence>
<gene>
    <name evidence="3" type="ORF">RHSIM_Rhsim04G0229100</name>
</gene>
<organism evidence="3 4">
    <name type="scientific">Rhododendron simsii</name>
    <name type="common">Sims's rhododendron</name>
    <dbReference type="NCBI Taxonomy" id="118357"/>
    <lineage>
        <taxon>Eukaryota</taxon>
        <taxon>Viridiplantae</taxon>
        <taxon>Streptophyta</taxon>
        <taxon>Embryophyta</taxon>
        <taxon>Tracheophyta</taxon>
        <taxon>Spermatophyta</taxon>
        <taxon>Magnoliopsida</taxon>
        <taxon>eudicotyledons</taxon>
        <taxon>Gunneridae</taxon>
        <taxon>Pentapetalae</taxon>
        <taxon>asterids</taxon>
        <taxon>Ericales</taxon>
        <taxon>Ericaceae</taxon>
        <taxon>Ericoideae</taxon>
        <taxon>Rhodoreae</taxon>
        <taxon>Rhododendron</taxon>
    </lineage>
</organism>
<dbReference type="SUPFAM" id="SSF54001">
    <property type="entry name" value="Cysteine proteinases"/>
    <property type="match status" value="2"/>
</dbReference>
<accession>A0A834H215</accession>
<reference evidence="3" key="1">
    <citation type="submission" date="2019-11" db="EMBL/GenBank/DDBJ databases">
        <authorList>
            <person name="Liu Y."/>
            <person name="Hou J."/>
            <person name="Li T.-Q."/>
            <person name="Guan C.-H."/>
            <person name="Wu X."/>
            <person name="Wu H.-Z."/>
            <person name="Ling F."/>
            <person name="Zhang R."/>
            <person name="Shi X.-G."/>
            <person name="Ren J.-P."/>
            <person name="Chen E.-F."/>
            <person name="Sun J.-M."/>
        </authorList>
    </citation>
    <scope>NUCLEOTIDE SEQUENCE</scope>
    <source>
        <strain evidence="3">Adult_tree_wgs_1</strain>
        <tissue evidence="3">Leaves</tissue>
    </source>
</reference>
<keyword evidence="4" id="KW-1185">Reference proteome</keyword>
<dbReference type="GO" id="GO:0008234">
    <property type="term" value="F:cysteine-type peptidase activity"/>
    <property type="evidence" value="ECO:0007669"/>
    <property type="project" value="InterPro"/>
</dbReference>
<dbReference type="GO" id="GO:0006508">
    <property type="term" value="P:proteolysis"/>
    <property type="evidence" value="ECO:0007669"/>
    <property type="project" value="InterPro"/>
</dbReference>
<name>A0A834H215_RHOSS</name>
<evidence type="ECO:0000256" key="1">
    <source>
        <dbReference type="ARBA" id="ARBA00008455"/>
    </source>
</evidence>
<comment type="similarity">
    <text evidence="1">Belongs to the peptidase C1 family.</text>
</comment>
<comment type="caution">
    <text evidence="3">The sequence shown here is derived from an EMBL/GenBank/DDBJ whole genome shotgun (WGS) entry which is preliminary data.</text>
</comment>
<dbReference type="AlphaFoldDB" id="A0A834H215"/>
<dbReference type="SMART" id="SM00645">
    <property type="entry name" value="Pept_C1"/>
    <property type="match status" value="1"/>
</dbReference>
<evidence type="ECO:0000313" key="3">
    <source>
        <dbReference type="EMBL" id="KAF7146145.1"/>
    </source>
</evidence>
<feature type="domain" description="Peptidase C1A papain C-terminal" evidence="2">
    <location>
        <begin position="11"/>
        <end position="234"/>
    </location>
</feature>
<dbReference type="InterPro" id="IPR000668">
    <property type="entry name" value="Peptidase_C1A_C"/>
</dbReference>
<dbReference type="OrthoDB" id="1292714at2759"/>
<evidence type="ECO:0000259" key="2">
    <source>
        <dbReference type="SMART" id="SM00645"/>
    </source>
</evidence>
<dbReference type="Pfam" id="PF00112">
    <property type="entry name" value="Peptidase_C1"/>
    <property type="match status" value="1"/>
</dbReference>
<proteinExistence type="inferred from homology"/>
<dbReference type="Proteomes" id="UP000626092">
    <property type="component" value="Unassembled WGS sequence"/>
</dbReference>
<dbReference type="InterPro" id="IPR013128">
    <property type="entry name" value="Peptidase_C1A"/>
</dbReference>
<dbReference type="Gene3D" id="3.90.70.10">
    <property type="entry name" value="Cysteine proteinases"/>
    <property type="match status" value="2"/>
</dbReference>
<protein>
    <recommendedName>
        <fullName evidence="2">Peptidase C1A papain C-terminal domain-containing protein</fullName>
    </recommendedName>
</protein>